<dbReference type="Gene3D" id="2.40.260.10">
    <property type="entry name" value="Sortase"/>
    <property type="match status" value="1"/>
</dbReference>
<evidence type="ECO:0000313" key="3">
    <source>
        <dbReference type="EMBL" id="UNM10939.1"/>
    </source>
</evidence>
<keyword evidence="2" id="KW-0732">Signal</keyword>
<evidence type="ECO:0008006" key="5">
    <source>
        <dbReference type="Google" id="ProtNLM"/>
    </source>
</evidence>
<dbReference type="PROSITE" id="PS51318">
    <property type="entry name" value="TAT"/>
    <property type="match status" value="1"/>
</dbReference>
<dbReference type="InterPro" id="IPR006311">
    <property type="entry name" value="TAT_signal"/>
</dbReference>
<reference evidence="3 4" key="1">
    <citation type="submission" date="2021-03" db="EMBL/GenBank/DDBJ databases">
        <title>Complete genome of Streptomyces formicae strain 1H-GS9 (DSM 100524).</title>
        <authorList>
            <person name="Atanasov K.E."/>
            <person name="Altabella T."/>
            <person name="Ferrer A."/>
        </authorList>
    </citation>
    <scope>NUCLEOTIDE SEQUENCE [LARGE SCALE GENOMIC DNA]</scope>
    <source>
        <strain evidence="3 4">1H-GS9</strain>
    </source>
</reference>
<protein>
    <recommendedName>
        <fullName evidence="5">Lipoprotein</fullName>
    </recommendedName>
</protein>
<dbReference type="RefSeq" id="WP_242329479.1">
    <property type="nucleotide sequence ID" value="NZ_CP071872.1"/>
</dbReference>
<dbReference type="EMBL" id="CP071872">
    <property type="protein sequence ID" value="UNM10939.1"/>
    <property type="molecule type" value="Genomic_DNA"/>
</dbReference>
<feature type="chain" id="PRO_5046486026" description="Lipoprotein" evidence="2">
    <location>
        <begin position="35"/>
        <end position="265"/>
    </location>
</feature>
<accession>A0ABY3WEF2</accession>
<feature type="compositionally biased region" description="Low complexity" evidence="1">
    <location>
        <begin position="53"/>
        <end position="68"/>
    </location>
</feature>
<dbReference type="InterPro" id="IPR023365">
    <property type="entry name" value="Sortase_dom-sf"/>
</dbReference>
<feature type="region of interest" description="Disordered" evidence="1">
    <location>
        <begin position="38"/>
        <end position="141"/>
    </location>
</feature>
<proteinExistence type="predicted"/>
<gene>
    <name evidence="3" type="ORF">J4032_04880</name>
</gene>
<dbReference type="Proteomes" id="UP000828924">
    <property type="component" value="Chromosome"/>
</dbReference>
<name>A0ABY3WEF2_9ACTN</name>
<evidence type="ECO:0000313" key="4">
    <source>
        <dbReference type="Proteomes" id="UP000828924"/>
    </source>
</evidence>
<feature type="signal peptide" evidence="2">
    <location>
        <begin position="1"/>
        <end position="34"/>
    </location>
</feature>
<organism evidence="3 4">
    <name type="scientific">Streptomyces formicae</name>
    <dbReference type="NCBI Taxonomy" id="1616117"/>
    <lineage>
        <taxon>Bacteria</taxon>
        <taxon>Bacillati</taxon>
        <taxon>Actinomycetota</taxon>
        <taxon>Actinomycetes</taxon>
        <taxon>Kitasatosporales</taxon>
        <taxon>Streptomycetaceae</taxon>
        <taxon>Streptomyces</taxon>
    </lineage>
</organism>
<sequence length="265" mass="27218">MNSAVSHRRTSAPGGLSRRPLAAALAAAVTGLLAACASATPAREAAPPEDRPAAVAAPSEAPASGAAPKPVPQGSAGRAQTRAPSLDTPTSSPEPARSATPGTRRPVPSAEPATPKAAAKPAKPSSGKSPSPEPTYNPKVTTIHIGKWSRSLIRGGQEEVDACKAAVLFEGPVPGKENGFEMNTSVIVGHDFCGFDHFADLPVGTDVRITSPKGELKYRVYANYITPGQGGSNSGLYWGDITLQSCLGPDTGFSYLERVSPARES</sequence>
<keyword evidence="4" id="KW-1185">Reference proteome</keyword>
<evidence type="ECO:0000256" key="2">
    <source>
        <dbReference type="SAM" id="SignalP"/>
    </source>
</evidence>
<feature type="compositionally biased region" description="Low complexity" evidence="1">
    <location>
        <begin position="108"/>
        <end position="130"/>
    </location>
</feature>
<evidence type="ECO:0000256" key="1">
    <source>
        <dbReference type="SAM" id="MobiDB-lite"/>
    </source>
</evidence>